<sequence>MNIYITTGTHDFLKKIEAKYSGETMVTMINPNGSLLLHETMGKSVFNAPRKYEAIGASGKLPTKEGFVVMNNIPINEEERPLFEHQISNQGNQAANDAGFIALRILRPLTSNTYIIMTVWENEANYEKWKGSQSYFPSYDTKGTIDPQQKIFQSAPYISEYMITE</sequence>
<evidence type="ECO:0000259" key="1">
    <source>
        <dbReference type="PROSITE" id="PS51725"/>
    </source>
</evidence>
<reference evidence="2 3" key="1">
    <citation type="journal article" date="2022" name="Int. J. Syst. Evol. Microbiol.">
        <title>Neobacillus kokaensis sp. nov., isolated from soil.</title>
        <authorList>
            <person name="Yuki K."/>
            <person name="Matsubara H."/>
            <person name="Yamaguchi S."/>
        </authorList>
    </citation>
    <scope>NUCLEOTIDE SEQUENCE [LARGE SCALE GENOMIC DNA]</scope>
    <source>
        <strain evidence="2 3">LOB 377</strain>
    </source>
</reference>
<keyword evidence="2" id="KW-0560">Oxidoreductase</keyword>
<dbReference type="GO" id="GO:0004497">
    <property type="term" value="F:monooxygenase activity"/>
    <property type="evidence" value="ECO:0007669"/>
    <property type="project" value="UniProtKB-KW"/>
</dbReference>
<dbReference type="PANTHER" id="PTHR34474:SF2">
    <property type="entry name" value="SIGNAL TRANSDUCTION PROTEIN TRAP"/>
    <property type="match status" value="1"/>
</dbReference>
<feature type="domain" description="ABM" evidence="1">
    <location>
        <begin position="67"/>
        <end position="161"/>
    </location>
</feature>
<dbReference type="InterPro" id="IPR050404">
    <property type="entry name" value="Heme-degrading_MO"/>
</dbReference>
<dbReference type="EMBL" id="BNDS01000007">
    <property type="protein sequence ID" value="GHH98541.1"/>
    <property type="molecule type" value="Genomic_DNA"/>
</dbReference>
<keyword evidence="2" id="KW-0503">Monooxygenase</keyword>
<dbReference type="Gene3D" id="3.30.70.100">
    <property type="match status" value="1"/>
</dbReference>
<organism evidence="2 3">
    <name type="scientific">Neobacillus kokaensis</name>
    <dbReference type="NCBI Taxonomy" id="2759023"/>
    <lineage>
        <taxon>Bacteria</taxon>
        <taxon>Bacillati</taxon>
        <taxon>Bacillota</taxon>
        <taxon>Bacilli</taxon>
        <taxon>Bacillales</taxon>
        <taxon>Bacillaceae</taxon>
        <taxon>Neobacillus</taxon>
    </lineage>
</organism>
<name>A0ABQ3N382_9BACI</name>
<accession>A0ABQ3N382</accession>
<dbReference type="RefSeq" id="WP_191272490.1">
    <property type="nucleotide sequence ID" value="NZ_BNDS01000007.1"/>
</dbReference>
<comment type="caution">
    <text evidence="2">The sequence shown here is derived from an EMBL/GenBank/DDBJ whole genome shotgun (WGS) entry which is preliminary data.</text>
</comment>
<keyword evidence="3" id="KW-1185">Reference proteome</keyword>
<dbReference type="InterPro" id="IPR007138">
    <property type="entry name" value="ABM_dom"/>
</dbReference>
<dbReference type="Proteomes" id="UP000637074">
    <property type="component" value="Unassembled WGS sequence"/>
</dbReference>
<dbReference type="PROSITE" id="PS51725">
    <property type="entry name" value="ABM"/>
    <property type="match status" value="1"/>
</dbReference>
<dbReference type="InterPro" id="IPR011008">
    <property type="entry name" value="Dimeric_a/b-barrel"/>
</dbReference>
<evidence type="ECO:0000313" key="3">
    <source>
        <dbReference type="Proteomes" id="UP000637074"/>
    </source>
</evidence>
<gene>
    <name evidence="2" type="primary">hmoB</name>
    <name evidence="2" type="ORF">AM1BK_20840</name>
</gene>
<evidence type="ECO:0000313" key="2">
    <source>
        <dbReference type="EMBL" id="GHH98541.1"/>
    </source>
</evidence>
<dbReference type="SUPFAM" id="SSF54909">
    <property type="entry name" value="Dimeric alpha+beta barrel"/>
    <property type="match status" value="1"/>
</dbReference>
<proteinExistence type="predicted"/>
<dbReference type="PANTHER" id="PTHR34474">
    <property type="entry name" value="SIGNAL TRANSDUCTION PROTEIN TRAP"/>
    <property type="match status" value="1"/>
</dbReference>
<protein>
    <submittedName>
        <fullName evidence="2">Heme-degrading monooxygenase HmoB</fullName>
    </submittedName>
</protein>
<dbReference type="Pfam" id="PF03992">
    <property type="entry name" value="ABM"/>
    <property type="match status" value="1"/>
</dbReference>